<dbReference type="InterPro" id="IPR043502">
    <property type="entry name" value="DNA/RNA_pol_sf"/>
</dbReference>
<evidence type="ECO:0000313" key="3">
    <source>
        <dbReference type="EMBL" id="PHJ18927.1"/>
    </source>
</evidence>
<dbReference type="Proteomes" id="UP000221165">
    <property type="component" value="Unassembled WGS sequence"/>
</dbReference>
<dbReference type="RefSeq" id="XP_067920630.1">
    <property type="nucleotide sequence ID" value="XM_068067393.1"/>
</dbReference>
<gene>
    <name evidence="3" type="ORF">CSUI_007244</name>
</gene>
<dbReference type="AlphaFoldDB" id="A0A2C6KN08"/>
<evidence type="ECO:0000259" key="2">
    <source>
        <dbReference type="Pfam" id="PF17919"/>
    </source>
</evidence>
<dbReference type="GeneID" id="94430604"/>
<protein>
    <recommendedName>
        <fullName evidence="2">Reverse transcriptase/retrotransposon-derived protein RNase H-like domain-containing protein</fullName>
    </recommendedName>
</protein>
<keyword evidence="4" id="KW-1185">Reference proteome</keyword>
<dbReference type="PANTHER" id="PTHR37984">
    <property type="entry name" value="PROTEIN CBG26694"/>
    <property type="match status" value="1"/>
</dbReference>
<sequence>MQSDMTRWPVHTKAVQRLKDALATVTFLKIYDPDKELTIKTDASKYAIRAVLEQEGQPIAFESKK</sequence>
<dbReference type="EMBL" id="MIGC01003771">
    <property type="protein sequence ID" value="PHJ18927.1"/>
    <property type="molecule type" value="Genomic_DNA"/>
</dbReference>
<dbReference type="VEuPathDB" id="ToxoDB:CSUI_007244"/>
<dbReference type="GO" id="GO:0003824">
    <property type="term" value="F:catalytic activity"/>
    <property type="evidence" value="ECO:0007669"/>
    <property type="project" value="UniProtKB-KW"/>
</dbReference>
<keyword evidence="1" id="KW-0511">Multifunctional enzyme</keyword>
<dbReference type="Pfam" id="PF17919">
    <property type="entry name" value="RT_RNaseH_2"/>
    <property type="match status" value="1"/>
</dbReference>
<dbReference type="SUPFAM" id="SSF56672">
    <property type="entry name" value="DNA/RNA polymerases"/>
    <property type="match status" value="1"/>
</dbReference>
<evidence type="ECO:0000313" key="4">
    <source>
        <dbReference type="Proteomes" id="UP000221165"/>
    </source>
</evidence>
<dbReference type="InterPro" id="IPR050951">
    <property type="entry name" value="Retrovirus_Pol_polyprotein"/>
</dbReference>
<name>A0A2C6KN08_9APIC</name>
<dbReference type="InterPro" id="IPR041577">
    <property type="entry name" value="RT_RNaseH_2"/>
</dbReference>
<evidence type="ECO:0000256" key="1">
    <source>
        <dbReference type="ARBA" id="ARBA00023268"/>
    </source>
</evidence>
<feature type="domain" description="Reverse transcriptase/retrotransposon-derived protein RNase H-like" evidence="2">
    <location>
        <begin position="10"/>
        <end position="65"/>
    </location>
</feature>
<dbReference type="PANTHER" id="PTHR37984:SF5">
    <property type="entry name" value="PROTEIN NYNRIN-LIKE"/>
    <property type="match status" value="1"/>
</dbReference>
<accession>A0A2C6KN08</accession>
<comment type="caution">
    <text evidence="3">The sequence shown here is derived from an EMBL/GenBank/DDBJ whole genome shotgun (WGS) entry which is preliminary data.</text>
</comment>
<organism evidence="3 4">
    <name type="scientific">Cystoisospora suis</name>
    <dbReference type="NCBI Taxonomy" id="483139"/>
    <lineage>
        <taxon>Eukaryota</taxon>
        <taxon>Sar</taxon>
        <taxon>Alveolata</taxon>
        <taxon>Apicomplexa</taxon>
        <taxon>Conoidasida</taxon>
        <taxon>Coccidia</taxon>
        <taxon>Eucoccidiorida</taxon>
        <taxon>Eimeriorina</taxon>
        <taxon>Sarcocystidae</taxon>
        <taxon>Cystoisospora</taxon>
    </lineage>
</organism>
<reference evidence="3 4" key="1">
    <citation type="journal article" date="2017" name="Int. J. Parasitol.">
        <title>The genome of the protozoan parasite Cystoisospora suis and a reverse vaccinology approach to identify vaccine candidates.</title>
        <authorList>
            <person name="Palmieri N."/>
            <person name="Shrestha A."/>
            <person name="Ruttkowski B."/>
            <person name="Beck T."/>
            <person name="Vogl C."/>
            <person name="Tomley F."/>
            <person name="Blake D.P."/>
            <person name="Joachim A."/>
        </authorList>
    </citation>
    <scope>NUCLEOTIDE SEQUENCE [LARGE SCALE GENOMIC DNA]</scope>
    <source>
        <strain evidence="3 4">Wien I</strain>
    </source>
</reference>
<proteinExistence type="predicted"/>
<dbReference type="OrthoDB" id="2013610at2759"/>